<evidence type="ECO:0000313" key="2">
    <source>
        <dbReference type="EMBL" id="SEJ40346.1"/>
    </source>
</evidence>
<dbReference type="AlphaFoldDB" id="A0A1H6YIV2"/>
<keyword evidence="3" id="KW-1185">Reference proteome</keyword>
<dbReference type="STRING" id="856736.SAMN04488058_107109"/>
<feature type="transmembrane region" description="Helical" evidence="1">
    <location>
        <begin position="40"/>
        <end position="59"/>
    </location>
</feature>
<organism evidence="2 3">
    <name type="scientific">Deinococcus reticulitermitis</name>
    <dbReference type="NCBI Taxonomy" id="856736"/>
    <lineage>
        <taxon>Bacteria</taxon>
        <taxon>Thermotogati</taxon>
        <taxon>Deinococcota</taxon>
        <taxon>Deinococci</taxon>
        <taxon>Deinococcales</taxon>
        <taxon>Deinococcaceae</taxon>
        <taxon>Deinococcus</taxon>
    </lineage>
</organism>
<gene>
    <name evidence="2" type="ORF">SAMN04488058_107109</name>
</gene>
<dbReference type="OrthoDB" id="8592151at2"/>
<feature type="transmembrane region" description="Helical" evidence="1">
    <location>
        <begin position="100"/>
        <end position="122"/>
    </location>
</feature>
<dbReference type="RefSeq" id="WP_092264425.1">
    <property type="nucleotide sequence ID" value="NZ_FNZA01000007.1"/>
</dbReference>
<feature type="transmembrane region" description="Helical" evidence="1">
    <location>
        <begin position="71"/>
        <end position="88"/>
    </location>
</feature>
<evidence type="ECO:0000313" key="3">
    <source>
        <dbReference type="Proteomes" id="UP000199223"/>
    </source>
</evidence>
<reference evidence="3" key="1">
    <citation type="submission" date="2016-10" db="EMBL/GenBank/DDBJ databases">
        <authorList>
            <person name="Varghese N."/>
            <person name="Submissions S."/>
        </authorList>
    </citation>
    <scope>NUCLEOTIDE SEQUENCE [LARGE SCALE GENOMIC DNA]</scope>
    <source>
        <strain evidence="3">CGMCC 1.10218</strain>
    </source>
</reference>
<keyword evidence="1" id="KW-1133">Transmembrane helix</keyword>
<accession>A0A1H6YIV2</accession>
<keyword evidence="1" id="KW-0472">Membrane</keyword>
<protein>
    <submittedName>
        <fullName evidence="2">Uncharacterized protein</fullName>
    </submittedName>
</protein>
<name>A0A1H6YIV2_9DEIO</name>
<feature type="transmembrane region" description="Helical" evidence="1">
    <location>
        <begin position="12"/>
        <end position="34"/>
    </location>
</feature>
<dbReference type="Proteomes" id="UP000199223">
    <property type="component" value="Unassembled WGS sequence"/>
</dbReference>
<evidence type="ECO:0000256" key="1">
    <source>
        <dbReference type="SAM" id="Phobius"/>
    </source>
</evidence>
<keyword evidence="1" id="KW-0812">Transmembrane</keyword>
<dbReference type="EMBL" id="FNZA01000007">
    <property type="protein sequence ID" value="SEJ40346.1"/>
    <property type="molecule type" value="Genomic_DNA"/>
</dbReference>
<sequence length="141" mass="15661">MTQSESPLTTTFLIAVLFALAMFLGLWEVGWRFAALPGWFYAYALGAAVVALLGSRLRSLDRPERPDWQRVLLRGFSWGIPFAALISGQRVLDDDFRQPALALLFLGVWSVICLIYGALSVCKEKRAAQGNKVAQAAKDWL</sequence>
<proteinExistence type="predicted"/>